<proteinExistence type="predicted"/>
<protein>
    <submittedName>
        <fullName evidence="1">Uncharacterized protein</fullName>
    </submittedName>
</protein>
<organism evidence="1 2">
    <name type="scientific">Brucella phage 02_19</name>
    <dbReference type="NCBI Taxonomy" id="1667365"/>
    <lineage>
        <taxon>Viruses</taxon>
        <taxon>Duplodnaviria</taxon>
        <taxon>Heunggongvirae</taxon>
        <taxon>Uroviricota</taxon>
        <taxon>Caudoviricetes</taxon>
        <taxon>Perisivirus</taxon>
        <taxon>Perisivirus Tb</taxon>
    </lineage>
</organism>
<dbReference type="Proteomes" id="UP000225110">
    <property type="component" value="Segment"/>
</dbReference>
<sequence length="103" mass="11179">MPSKEHEALVEKVAKAINGPFHPVPEGSLFTLDQLRDVRWQQINDVERSLCLAGAKAAISTIRAALQEPTEIMLQAYWDGSEASDSWGLMLAASALGEKSDGI</sequence>
<name>A0A0H4IIQ5_9CAUD</name>
<gene>
    <name evidence="1" type="ORF">p0219_38</name>
</gene>
<dbReference type="EMBL" id="KJ133688">
    <property type="protein sequence ID" value="AKO59026.1"/>
    <property type="molecule type" value="Genomic_DNA"/>
</dbReference>
<reference evidence="1 2" key="1">
    <citation type="journal article" date="2015" name="Virol. J.">
        <title>Whole genome sequence comparison of ten diagnostic brucellaphages propagated on two Brucella abortus hosts.</title>
        <authorList>
            <person name="Tevdoradze E."/>
            <person name="Farlow J."/>
            <person name="Kotorashvili A."/>
            <person name="Skhirtladze N."/>
            <person name="Antadze I."/>
            <person name="Gunia S."/>
            <person name="Balarjishvili N."/>
            <person name="Kvachadze L."/>
            <person name="Kutateladze M."/>
        </authorList>
    </citation>
    <scope>NUCLEOTIDE SEQUENCE [LARGE SCALE GENOMIC DNA]</scope>
</reference>
<evidence type="ECO:0000313" key="1">
    <source>
        <dbReference type="EMBL" id="AKO59026.1"/>
    </source>
</evidence>
<evidence type="ECO:0000313" key="2">
    <source>
        <dbReference type="Proteomes" id="UP000225110"/>
    </source>
</evidence>
<accession>A0A0H4IIQ5</accession>